<keyword evidence="8" id="KW-0699">rRNA-binding</keyword>
<dbReference type="EMBL" id="CP136704">
    <property type="protein sequence ID" value="WOI34029.1"/>
    <property type="molecule type" value="Genomic_DNA"/>
</dbReference>
<feature type="compositionally biased region" description="Low complexity" evidence="9">
    <location>
        <begin position="821"/>
        <end position="855"/>
    </location>
</feature>
<keyword evidence="8" id="KW-0862">Zinc</keyword>
<dbReference type="RefSeq" id="WP_317386046.1">
    <property type="nucleotide sequence ID" value="NZ_CP136704.1"/>
</dbReference>
<evidence type="ECO:0000256" key="6">
    <source>
        <dbReference type="ARBA" id="ARBA00022842"/>
    </source>
</evidence>
<feature type="region of interest" description="Disordered" evidence="9">
    <location>
        <begin position="99"/>
        <end position="151"/>
    </location>
</feature>
<keyword evidence="8" id="KW-0819">tRNA processing</keyword>
<feature type="compositionally biased region" description="Basic residues" evidence="9">
    <location>
        <begin position="112"/>
        <end position="121"/>
    </location>
</feature>
<keyword evidence="1 8" id="KW-0963">Cytoplasm</keyword>
<organism evidence="12 13">
    <name type="scientific">Tritonibacter scottomollicae</name>
    <name type="common">Epibacterium scottomollicae</name>
    <dbReference type="NCBI Taxonomy" id="483013"/>
    <lineage>
        <taxon>Bacteria</taxon>
        <taxon>Pseudomonadati</taxon>
        <taxon>Pseudomonadota</taxon>
        <taxon>Alphaproteobacteria</taxon>
        <taxon>Rhodobacterales</taxon>
        <taxon>Paracoccaceae</taxon>
        <taxon>Tritonibacter</taxon>
    </lineage>
</organism>
<feature type="compositionally biased region" description="Pro residues" evidence="9">
    <location>
        <begin position="856"/>
        <end position="868"/>
    </location>
</feature>
<feature type="domain" description="RNase E/G thioredoxin-like" evidence="11">
    <location>
        <begin position="573"/>
        <end position="657"/>
    </location>
</feature>
<keyword evidence="6 8" id="KW-0460">Magnesium</keyword>
<dbReference type="Pfam" id="PF20833">
    <property type="entry name" value="RNase_E_G_Thio"/>
    <property type="match status" value="1"/>
</dbReference>
<dbReference type="SUPFAM" id="SSF50249">
    <property type="entry name" value="Nucleic acid-binding proteins"/>
    <property type="match status" value="1"/>
</dbReference>
<feature type="compositionally biased region" description="Low complexity" evidence="9">
    <location>
        <begin position="869"/>
        <end position="931"/>
    </location>
</feature>
<dbReference type="Gene3D" id="2.40.50.140">
    <property type="entry name" value="Nucleic acid-binding proteins"/>
    <property type="match status" value="2"/>
</dbReference>
<feature type="compositionally biased region" description="Basic residues" evidence="9">
    <location>
        <begin position="782"/>
        <end position="796"/>
    </location>
</feature>
<evidence type="ECO:0000256" key="5">
    <source>
        <dbReference type="ARBA" id="ARBA00022801"/>
    </source>
</evidence>
<keyword evidence="7 8" id="KW-0694">RNA-binding</keyword>
<feature type="compositionally biased region" description="Basic and acidic residues" evidence="9">
    <location>
        <begin position="706"/>
        <end position="718"/>
    </location>
</feature>
<dbReference type="CDD" id="cd04453">
    <property type="entry name" value="S1_RNase_E"/>
    <property type="match status" value="1"/>
</dbReference>
<accession>A0ABZ0HJ53</accession>
<keyword evidence="2 8" id="KW-0540">Nuclease</keyword>
<feature type="domain" description="RNA-binding protein AU-1/Ribonuclease E/G" evidence="10">
    <location>
        <begin position="291"/>
        <end position="561"/>
    </location>
</feature>
<feature type="region of interest" description="Required for zinc-mediated homotetramerization and catalytic activity" evidence="8">
    <location>
        <begin position="574"/>
        <end position="577"/>
    </location>
</feature>
<evidence type="ECO:0000256" key="4">
    <source>
        <dbReference type="ARBA" id="ARBA00022759"/>
    </source>
</evidence>
<dbReference type="HAMAP" id="MF_00970">
    <property type="entry name" value="RNase_E"/>
    <property type="match status" value="1"/>
</dbReference>
<keyword evidence="8" id="KW-0698">rRNA processing</keyword>
<comment type="catalytic activity">
    <reaction evidence="8">
        <text>Endonucleolytic cleavage of single-stranded RNA in A- and U-rich regions.</text>
        <dbReference type="EC" id="3.1.26.12"/>
    </reaction>
</comment>
<dbReference type="InterPro" id="IPR028878">
    <property type="entry name" value="RNase_E"/>
</dbReference>
<evidence type="ECO:0000256" key="8">
    <source>
        <dbReference type="HAMAP-Rule" id="MF_00970"/>
    </source>
</evidence>
<feature type="compositionally biased region" description="Low complexity" evidence="9">
    <location>
        <begin position="803"/>
        <end position="814"/>
    </location>
</feature>
<evidence type="ECO:0000256" key="1">
    <source>
        <dbReference type="ARBA" id="ARBA00022490"/>
    </source>
</evidence>
<comment type="cofactor">
    <cofactor evidence="8">
        <name>Zn(2+)</name>
        <dbReference type="ChEBI" id="CHEBI:29105"/>
    </cofactor>
    <text evidence="8">Binds 2 Zn(2+) ions per homotetramer.</text>
</comment>
<feature type="binding site" evidence="8">
    <location>
        <position position="577"/>
    </location>
    <ligand>
        <name>Zn(2+)</name>
        <dbReference type="ChEBI" id="CHEBI:29105"/>
        <note>ligand shared between dimeric partners</note>
    </ligand>
</feature>
<feature type="binding site" evidence="8">
    <location>
        <position position="473"/>
    </location>
    <ligand>
        <name>Mg(2+)</name>
        <dbReference type="ChEBI" id="CHEBI:18420"/>
        <note>catalytic</note>
    </ligand>
</feature>
<name>A0ABZ0HJ53_TRISK</name>
<gene>
    <name evidence="8" type="primary">rne</name>
    <name evidence="12" type="ORF">R1T40_04650</name>
</gene>
<evidence type="ECO:0000256" key="9">
    <source>
        <dbReference type="SAM" id="MobiDB-lite"/>
    </source>
</evidence>
<dbReference type="InterPro" id="IPR048583">
    <property type="entry name" value="RNase_E_G_thioredoxin-like"/>
</dbReference>
<proteinExistence type="inferred from homology"/>
<keyword evidence="8" id="KW-0997">Cell inner membrane</keyword>
<keyword evidence="8" id="KW-0820">tRNA-binding</keyword>
<keyword evidence="8" id="KW-0472">Membrane</keyword>
<keyword evidence="8" id="KW-1003">Cell membrane</keyword>
<feature type="compositionally biased region" description="Acidic residues" evidence="9">
    <location>
        <begin position="190"/>
        <end position="215"/>
    </location>
</feature>
<feature type="compositionally biased region" description="Basic residues" evidence="9">
    <location>
        <begin position="719"/>
        <end position="731"/>
    </location>
</feature>
<feature type="region of interest" description="Disordered" evidence="9">
    <location>
        <begin position="687"/>
        <end position="945"/>
    </location>
</feature>
<dbReference type="Proteomes" id="UP001302666">
    <property type="component" value="Chromosome"/>
</dbReference>
<evidence type="ECO:0000313" key="13">
    <source>
        <dbReference type="Proteomes" id="UP001302666"/>
    </source>
</evidence>
<evidence type="ECO:0000259" key="10">
    <source>
        <dbReference type="Pfam" id="PF10150"/>
    </source>
</evidence>
<feature type="compositionally biased region" description="Basic and acidic residues" evidence="9">
    <location>
        <begin position="122"/>
        <end position="137"/>
    </location>
</feature>
<keyword evidence="3 8" id="KW-0479">Metal-binding</keyword>
<feature type="region of interest" description="Disordered" evidence="9">
    <location>
        <begin position="172"/>
        <end position="258"/>
    </location>
</feature>
<protein>
    <recommendedName>
        <fullName evidence="8">Ribonuclease E</fullName>
        <shortName evidence="8">RNase E</shortName>
        <ecNumber evidence="8">3.1.26.12</ecNumber>
    </recommendedName>
</protein>
<keyword evidence="13" id="KW-1185">Reference proteome</keyword>
<sequence>MAKKMLIDATHAEETRVVVVDGNKVEEFDFESENKRQLAGNIYLAKVTRVEPSLQAAFVDYGGNRHGFLAFSEIHPDYYQIPVADREALMEEERAYAEALRARDEEDDEPKPKKRSRSRSKTRAERSKTTDVVETREPAASNGEISGMETIDLTDEQVDLTDVPEATSPMETVAETPVEEPQQDTAATDASDDGDLASDVASAEDADDVEGDDAADDKSEDTSKSANAADKDDSIESVADDDDHEDIRPPRKPRPKRYKIQEVIKVRQVLLVQVVKEERGNKGAALTTYLSLAGRYCVLMPNTARGGGISRKITNAVDRKKLKEIAAELDVPKGAGLIVRTAGAKRTKAEIKRDYEYLQRMWEQIRELTLKSIAPAKIYEEGDLIKRSIRDLYNREIDEVLVEGERGYRIAKDFMKMIMPSHAKNVKNYQDQMPLFARYQVETYLGGMFNPTVQLKSGGYIVIGVTEALVAIDVNSGRATKEASIEDTALKTNLEAAEEVARQLRLRDLAGLIVIDFIDMDERKNNAAVEKRMKDKLKTDRARIQVGRISGFGLMEMSRQRLRPGMIEATTAPCPHCHGTGLIRSDDSMALSILRQIEEEGTRRRSREVLVKCPVDIANYLMNQKREHIAQIEARYGLSVRIEGDVTLVSPDFTLEKFKTASRAIPVVSSPVVSVDASIMDQIDAIEEPEEEVEVAPAPVEAEVESEARSEESEGEAKPKRKRRRRRRKKSGNGENGHESGENSSANGDTSEAAKEANAQDEANTTADPAADGEPEADAEPKKKRTRTRTRSRTRKKVEAEADQPVAADAPATAEADRAEAPAAATEVTPSVAAAPEVAAEVEAQDAPVAAAPATAPEPTPAPEPQKAPEPTASEVPTQEAPAEQATAPEVTSEAQPAPAAPQAEDAPVAAAPTVAETKPEPVAAQPEPAQSQKPKRRGWWSAGS</sequence>
<comment type="similarity">
    <text evidence="8">Belongs to the RNase E/G family. RNase E subfamily.</text>
</comment>
<dbReference type="Pfam" id="PF10150">
    <property type="entry name" value="RNase_E_G"/>
    <property type="match status" value="1"/>
</dbReference>
<evidence type="ECO:0000256" key="2">
    <source>
        <dbReference type="ARBA" id="ARBA00022722"/>
    </source>
</evidence>
<comment type="function">
    <text evidence="8">Endoribonuclease that plays a central role in RNA processing and decay. Required for the maturation of 5S and 16S rRNAs and the majority of tRNAs. Also involved in the degradation of most mRNAs.</text>
</comment>
<dbReference type="PANTHER" id="PTHR30001">
    <property type="entry name" value="RIBONUCLEASE"/>
    <property type="match status" value="1"/>
</dbReference>
<feature type="binding site" evidence="8">
    <location>
        <position position="574"/>
    </location>
    <ligand>
        <name>Zn(2+)</name>
        <dbReference type="ChEBI" id="CHEBI:29105"/>
        <note>ligand shared between dimeric partners</note>
    </ligand>
</feature>
<evidence type="ECO:0000313" key="12">
    <source>
        <dbReference type="EMBL" id="WOI34029.1"/>
    </source>
</evidence>
<feature type="compositionally biased region" description="Acidic residues" evidence="9">
    <location>
        <begin position="235"/>
        <end position="244"/>
    </location>
</feature>
<dbReference type="InterPro" id="IPR012340">
    <property type="entry name" value="NA-bd_OB-fold"/>
</dbReference>
<dbReference type="Gene3D" id="3.40.1260.20">
    <property type="entry name" value="Ribonuclease E, catalytic domain"/>
    <property type="match status" value="1"/>
</dbReference>
<feature type="compositionally biased region" description="Basic and acidic residues" evidence="9">
    <location>
        <begin position="216"/>
        <end position="234"/>
    </location>
</feature>
<dbReference type="PANTHER" id="PTHR30001:SF1">
    <property type="entry name" value="RIBONUCLEASE E_G-LIKE PROTEIN, CHLOROPLASTIC"/>
    <property type="match status" value="1"/>
</dbReference>
<feature type="binding site" evidence="8">
    <location>
        <position position="516"/>
    </location>
    <ligand>
        <name>Mg(2+)</name>
        <dbReference type="ChEBI" id="CHEBI:18420"/>
        <note>catalytic</note>
    </ligand>
</feature>
<evidence type="ECO:0000259" key="11">
    <source>
        <dbReference type="Pfam" id="PF20833"/>
    </source>
</evidence>
<comment type="cofactor">
    <cofactor evidence="8">
        <name>Mg(2+)</name>
        <dbReference type="ChEBI" id="CHEBI:18420"/>
    </cofactor>
    <text evidence="8">Binds 1 Mg(2+) ion per subunit.</text>
</comment>
<dbReference type="InterPro" id="IPR019307">
    <property type="entry name" value="RNA-bd_AU-1/RNase_E/G"/>
</dbReference>
<dbReference type="InterPro" id="IPR004659">
    <property type="entry name" value="RNase_E/G"/>
</dbReference>
<evidence type="ECO:0000256" key="7">
    <source>
        <dbReference type="ARBA" id="ARBA00022884"/>
    </source>
</evidence>
<comment type="subcellular location">
    <subcellularLocation>
        <location evidence="8">Cytoplasm</location>
    </subcellularLocation>
    <subcellularLocation>
        <location evidence="8">Cell inner membrane</location>
        <topology evidence="8">Peripheral membrane protein</topology>
        <orientation evidence="8">Cytoplasmic side</orientation>
    </subcellularLocation>
</comment>
<dbReference type="EC" id="3.1.26.12" evidence="8"/>
<evidence type="ECO:0000256" key="3">
    <source>
        <dbReference type="ARBA" id="ARBA00022723"/>
    </source>
</evidence>
<reference evidence="12 13" key="1">
    <citation type="submission" date="2023-10" db="EMBL/GenBank/DDBJ databases">
        <title>Eight complete genome sequences of bacteria isolated from laboratory stock of Giant Kelp gametophytes.</title>
        <authorList>
            <person name="Tolentino B."/>
            <person name="Nuzhdin S."/>
        </authorList>
    </citation>
    <scope>NUCLEOTIDE SEQUENCE [LARGE SCALE GENOMIC DNA]</scope>
    <source>
        <strain evidence="12 13">LC.270.F.C4</strain>
    </source>
</reference>
<dbReference type="NCBIfam" id="TIGR00757">
    <property type="entry name" value="RNaseEG"/>
    <property type="match status" value="1"/>
</dbReference>
<comment type="subunit">
    <text evidence="8">Homotetramer formed by a dimer of dimers.</text>
</comment>
<keyword evidence="4 8" id="KW-0255">Endonuclease</keyword>
<keyword evidence="5 8" id="KW-0378">Hydrolase</keyword>